<organism evidence="2 3">
    <name type="scientific">Catenuloplanes indicus</name>
    <dbReference type="NCBI Taxonomy" id="137267"/>
    <lineage>
        <taxon>Bacteria</taxon>
        <taxon>Bacillati</taxon>
        <taxon>Actinomycetota</taxon>
        <taxon>Actinomycetes</taxon>
        <taxon>Micromonosporales</taxon>
        <taxon>Micromonosporaceae</taxon>
        <taxon>Catenuloplanes</taxon>
    </lineage>
</organism>
<name>A0AAE3W075_9ACTN</name>
<protein>
    <submittedName>
        <fullName evidence="2">Uncharacterized protein</fullName>
    </submittedName>
</protein>
<feature type="region of interest" description="Disordered" evidence="1">
    <location>
        <begin position="17"/>
        <end position="37"/>
    </location>
</feature>
<dbReference type="AlphaFoldDB" id="A0AAE3W075"/>
<evidence type="ECO:0000313" key="2">
    <source>
        <dbReference type="EMBL" id="MDQ0366837.1"/>
    </source>
</evidence>
<sequence length="81" mass="8906">MLSISLIHFDATQLQPVDPEPASRLTNAPRHGHNLQPPYASAAAARTPLDNSTPQINPSLIQKCLVGYVPQIKFEYLILDT</sequence>
<dbReference type="Proteomes" id="UP001240236">
    <property type="component" value="Unassembled WGS sequence"/>
</dbReference>
<comment type="caution">
    <text evidence="2">The sequence shown here is derived from an EMBL/GenBank/DDBJ whole genome shotgun (WGS) entry which is preliminary data.</text>
</comment>
<gene>
    <name evidence="2" type="ORF">J2S42_003506</name>
</gene>
<keyword evidence="3" id="KW-1185">Reference proteome</keyword>
<reference evidence="2 3" key="1">
    <citation type="submission" date="2023-07" db="EMBL/GenBank/DDBJ databases">
        <title>Sequencing the genomes of 1000 actinobacteria strains.</title>
        <authorList>
            <person name="Klenk H.-P."/>
        </authorList>
    </citation>
    <scope>NUCLEOTIDE SEQUENCE [LARGE SCALE GENOMIC DNA]</scope>
    <source>
        <strain evidence="2 3">DSM 44709</strain>
    </source>
</reference>
<accession>A0AAE3W075</accession>
<proteinExistence type="predicted"/>
<evidence type="ECO:0000313" key="3">
    <source>
        <dbReference type="Proteomes" id="UP001240236"/>
    </source>
</evidence>
<dbReference type="RefSeq" id="WP_307240450.1">
    <property type="nucleotide sequence ID" value="NZ_JAUSUZ010000001.1"/>
</dbReference>
<dbReference type="EMBL" id="JAUSUZ010000001">
    <property type="protein sequence ID" value="MDQ0366837.1"/>
    <property type="molecule type" value="Genomic_DNA"/>
</dbReference>
<evidence type="ECO:0000256" key="1">
    <source>
        <dbReference type="SAM" id="MobiDB-lite"/>
    </source>
</evidence>